<evidence type="ECO:0000256" key="1">
    <source>
        <dbReference type="ARBA" id="ARBA00022734"/>
    </source>
</evidence>
<reference evidence="5" key="1">
    <citation type="submission" date="2021-02" db="EMBL/GenBank/DDBJ databases">
        <title>Comparative genomics reveals that relaxation of natural selection precedes convergent phenotypic evolution of cavefish.</title>
        <authorList>
            <person name="Peng Z."/>
        </authorList>
    </citation>
    <scope>NUCLEOTIDE SEQUENCE</scope>
    <source>
        <tissue evidence="5">Muscle</tissue>
    </source>
</reference>
<feature type="domain" description="C-type lectin" evidence="4">
    <location>
        <begin position="80"/>
        <end position="170"/>
    </location>
</feature>
<gene>
    <name evidence="5" type="ORF">IRJ41_024239</name>
</gene>
<dbReference type="InterPro" id="IPR001304">
    <property type="entry name" value="C-type_lectin-like"/>
</dbReference>
<evidence type="ECO:0000256" key="2">
    <source>
        <dbReference type="ARBA" id="ARBA00023157"/>
    </source>
</evidence>
<feature type="transmembrane region" description="Helical" evidence="3">
    <location>
        <begin position="29"/>
        <end position="50"/>
    </location>
</feature>
<evidence type="ECO:0000259" key="4">
    <source>
        <dbReference type="PROSITE" id="PS50041"/>
    </source>
</evidence>
<dbReference type="InterPro" id="IPR016186">
    <property type="entry name" value="C-type_lectin-like/link_sf"/>
</dbReference>
<keyword evidence="3" id="KW-0472">Membrane</keyword>
<protein>
    <submittedName>
        <fullName evidence="5">Immune-related</fullName>
    </submittedName>
</protein>
<organism evidence="5 6">
    <name type="scientific">Triplophysa rosa</name>
    <name type="common">Cave loach</name>
    <dbReference type="NCBI Taxonomy" id="992332"/>
    <lineage>
        <taxon>Eukaryota</taxon>
        <taxon>Metazoa</taxon>
        <taxon>Chordata</taxon>
        <taxon>Craniata</taxon>
        <taxon>Vertebrata</taxon>
        <taxon>Euteleostomi</taxon>
        <taxon>Actinopterygii</taxon>
        <taxon>Neopterygii</taxon>
        <taxon>Teleostei</taxon>
        <taxon>Ostariophysi</taxon>
        <taxon>Cypriniformes</taxon>
        <taxon>Nemacheilidae</taxon>
        <taxon>Triplophysa</taxon>
    </lineage>
</organism>
<dbReference type="Proteomes" id="UP001059041">
    <property type="component" value="Unassembled WGS sequence"/>
</dbReference>
<keyword evidence="1" id="KW-0430">Lectin</keyword>
<dbReference type="InterPro" id="IPR051379">
    <property type="entry name" value="C-type_Lectin_Receptor_IMM"/>
</dbReference>
<accession>A0A9W7T2G2</accession>
<dbReference type="SMART" id="SM00034">
    <property type="entry name" value="CLECT"/>
    <property type="match status" value="1"/>
</dbReference>
<keyword evidence="2" id="KW-1015">Disulfide bond</keyword>
<evidence type="ECO:0000313" key="6">
    <source>
        <dbReference type="Proteomes" id="UP001059041"/>
    </source>
</evidence>
<proteinExistence type="predicted"/>
<keyword evidence="3" id="KW-0812">Transmembrane</keyword>
<dbReference type="PROSITE" id="PS50041">
    <property type="entry name" value="C_TYPE_LECTIN_2"/>
    <property type="match status" value="1"/>
</dbReference>
<dbReference type="AlphaFoldDB" id="A0A9W7T2G2"/>
<dbReference type="PANTHER" id="PTHR46746">
    <property type="entry name" value="KILLER CELL LECTIN-LIKE RECEPTOR SUBFAMILY F MEMBER 2"/>
    <property type="match status" value="1"/>
</dbReference>
<sequence>MRRKLILQFKKSLRQNNFLYASFAKRTKILLIVLAVSLGFALGVICGLTIRKTIKCLVSNRSREFVSLSCKPCEDGWTAHGGKCYFFSSEKQTWFKSLNSCETLKAHLVTINTRAVQGFLVSKIKETHWIGLNDLDTEGRWVWPNNQTLEETTFLDPIDYHRKNDTGQKCPRTDCFPTFFKISAFVCVCCITLCEGCLLIVDAAELFRLS</sequence>
<keyword evidence="6" id="KW-1185">Reference proteome</keyword>
<dbReference type="Pfam" id="PF00059">
    <property type="entry name" value="Lectin_C"/>
    <property type="match status" value="1"/>
</dbReference>
<evidence type="ECO:0000256" key="3">
    <source>
        <dbReference type="SAM" id="Phobius"/>
    </source>
</evidence>
<keyword evidence="3" id="KW-1133">Transmembrane helix</keyword>
<comment type="caution">
    <text evidence="5">The sequence shown here is derived from an EMBL/GenBank/DDBJ whole genome shotgun (WGS) entry which is preliminary data.</text>
</comment>
<dbReference type="GO" id="GO:0030246">
    <property type="term" value="F:carbohydrate binding"/>
    <property type="evidence" value="ECO:0007669"/>
    <property type="project" value="UniProtKB-KW"/>
</dbReference>
<dbReference type="Gene3D" id="3.10.100.10">
    <property type="entry name" value="Mannose-Binding Protein A, subunit A"/>
    <property type="match status" value="1"/>
</dbReference>
<dbReference type="PANTHER" id="PTHR46746:SF9">
    <property type="entry name" value="CD209 ANTIGEN-LIKE PROTEIN C-LIKE"/>
    <property type="match status" value="1"/>
</dbReference>
<dbReference type="SUPFAM" id="SSF56436">
    <property type="entry name" value="C-type lectin-like"/>
    <property type="match status" value="1"/>
</dbReference>
<evidence type="ECO:0000313" key="5">
    <source>
        <dbReference type="EMBL" id="KAI7789988.1"/>
    </source>
</evidence>
<dbReference type="InterPro" id="IPR016187">
    <property type="entry name" value="CTDL_fold"/>
</dbReference>
<dbReference type="EMBL" id="JAFHDT010000283">
    <property type="protein sequence ID" value="KAI7789988.1"/>
    <property type="molecule type" value="Genomic_DNA"/>
</dbReference>
<name>A0A9W7T2G2_TRIRA</name>